<keyword evidence="3" id="KW-1185">Reference proteome</keyword>
<evidence type="ECO:0000313" key="2">
    <source>
        <dbReference type="EMBL" id="PDQ22711.1"/>
    </source>
</evidence>
<accession>A0A2A6FM35</accession>
<feature type="signal peptide" evidence="1">
    <location>
        <begin position="1"/>
        <end position="25"/>
    </location>
</feature>
<proteinExistence type="predicted"/>
<gene>
    <name evidence="2" type="ORF">CN311_01825</name>
</gene>
<dbReference type="InterPro" id="IPR011250">
    <property type="entry name" value="OMP/PagP_B-barrel"/>
</dbReference>
<feature type="chain" id="PRO_5018209183" description="Outer membrane protein beta-barrel domain-containing protein" evidence="1">
    <location>
        <begin position="26"/>
        <end position="271"/>
    </location>
</feature>
<evidence type="ECO:0000256" key="1">
    <source>
        <dbReference type="SAM" id="SignalP"/>
    </source>
</evidence>
<comment type="caution">
    <text evidence="2">The sequence shown here is derived from an EMBL/GenBank/DDBJ whole genome shotgun (WGS) entry which is preliminary data.</text>
</comment>
<sequence>MGIIRALVLASAGTAAALLAVPAVAADAATLLPETAPAPAEAAPAPVWTFTAEPYFWMAGMKGRVGVRGLSPVDIDVDFSQIFNSIDWSPPPVMLAGEARNGRYALFTDFIYLGLEADGSSPGPLPLSAEADMNTVVWTFGGSYRVIDNGTATLDVLAGGRLWYLDTDLTVAGPLAVREASGSKTWVDPLIGVAGDVALGNGFGLHGEADVGGFGVGADIDWQVQGTLQYRYSDSVTLEAGYRYLAVDYEDDGFVFDIAMQGPIIGARFRF</sequence>
<name>A0A2A6FM35_9HYPH</name>
<keyword evidence="1" id="KW-0732">Signal</keyword>
<evidence type="ECO:0008006" key="4">
    <source>
        <dbReference type="Google" id="ProtNLM"/>
    </source>
</evidence>
<reference evidence="2 3" key="1">
    <citation type="submission" date="2017-09" db="EMBL/GenBank/DDBJ databases">
        <title>Mesorhizobum sanjuanii sp. nov. isolated from nodules of Lotus tenuis in saline-alkaline lowlands of Flooding Pampa.</title>
        <authorList>
            <person name="Sannazzaro A.I."/>
            <person name="Torres Tejerizo G.A."/>
            <person name="Fontana F."/>
            <person name="Cumpa Velazquez L.M."/>
            <person name="Hansen L."/>
            <person name="Pistorio M."/>
            <person name="Estrella M.J."/>
        </authorList>
    </citation>
    <scope>NUCLEOTIDE SEQUENCE [LARGE SCALE GENOMIC DNA]</scope>
    <source>
        <strain evidence="2 3">BSA136</strain>
    </source>
</reference>
<organism evidence="2 3">
    <name type="scientific">Mesorhizobium sanjuanii</name>
    <dbReference type="NCBI Taxonomy" id="2037900"/>
    <lineage>
        <taxon>Bacteria</taxon>
        <taxon>Pseudomonadati</taxon>
        <taxon>Pseudomonadota</taxon>
        <taxon>Alphaproteobacteria</taxon>
        <taxon>Hyphomicrobiales</taxon>
        <taxon>Phyllobacteriaceae</taxon>
        <taxon>Mesorhizobium</taxon>
    </lineage>
</organism>
<dbReference type="AlphaFoldDB" id="A0A2A6FM35"/>
<evidence type="ECO:0000313" key="3">
    <source>
        <dbReference type="Proteomes" id="UP000219182"/>
    </source>
</evidence>
<dbReference type="SUPFAM" id="SSF56925">
    <property type="entry name" value="OMPA-like"/>
    <property type="match status" value="1"/>
</dbReference>
<protein>
    <recommendedName>
        <fullName evidence="4">Outer membrane protein beta-barrel domain-containing protein</fullName>
    </recommendedName>
</protein>
<dbReference type="Proteomes" id="UP000219182">
    <property type="component" value="Unassembled WGS sequence"/>
</dbReference>
<dbReference type="EMBL" id="NWQG01000010">
    <property type="protein sequence ID" value="PDQ22711.1"/>
    <property type="molecule type" value="Genomic_DNA"/>
</dbReference>